<protein>
    <submittedName>
        <fullName evidence="6">Helicase conserved C-terminal domain protein</fullName>
    </submittedName>
</protein>
<evidence type="ECO:0000256" key="1">
    <source>
        <dbReference type="ARBA" id="ARBA00022741"/>
    </source>
</evidence>
<comment type="caution">
    <text evidence="6">The sequence shown here is derived from an EMBL/GenBank/DDBJ whole genome shotgun (WGS) entry which is preliminary data.</text>
</comment>
<feature type="domain" description="Helicase C-terminal" evidence="5">
    <location>
        <begin position="356"/>
        <end position="515"/>
    </location>
</feature>
<dbReference type="Gene3D" id="3.40.50.300">
    <property type="entry name" value="P-loop containing nucleotide triphosphate hydrolases"/>
    <property type="match status" value="2"/>
</dbReference>
<keyword evidence="4" id="KW-0067">ATP-binding</keyword>
<dbReference type="Pfam" id="PF00271">
    <property type="entry name" value="Helicase_C"/>
    <property type="match status" value="1"/>
</dbReference>
<evidence type="ECO:0000259" key="5">
    <source>
        <dbReference type="PROSITE" id="PS51194"/>
    </source>
</evidence>
<dbReference type="InterPro" id="IPR001650">
    <property type="entry name" value="Helicase_C-like"/>
</dbReference>
<evidence type="ECO:0000313" key="6">
    <source>
        <dbReference type="EMBL" id="KZD93155.1"/>
    </source>
</evidence>
<dbReference type="GO" id="GO:0005524">
    <property type="term" value="F:ATP binding"/>
    <property type="evidence" value="ECO:0007669"/>
    <property type="project" value="UniProtKB-KW"/>
</dbReference>
<dbReference type="InterPro" id="IPR050699">
    <property type="entry name" value="RNA-DNA_Helicase"/>
</dbReference>
<evidence type="ECO:0000313" key="7">
    <source>
        <dbReference type="Proteomes" id="UP000076442"/>
    </source>
</evidence>
<dbReference type="PROSITE" id="PS51194">
    <property type="entry name" value="HELICASE_CTER"/>
    <property type="match status" value="1"/>
</dbReference>
<evidence type="ECO:0000256" key="4">
    <source>
        <dbReference type="ARBA" id="ARBA00022840"/>
    </source>
</evidence>
<dbReference type="InterPro" id="IPR006935">
    <property type="entry name" value="Helicase/UvrB_N"/>
</dbReference>
<gene>
    <name evidence="6" type="ORF">B4122_1299</name>
</gene>
<dbReference type="SUPFAM" id="SSF52540">
    <property type="entry name" value="P-loop containing nucleoside triphosphate hydrolases"/>
    <property type="match status" value="2"/>
</dbReference>
<dbReference type="SMART" id="SM00490">
    <property type="entry name" value="HELICc"/>
    <property type="match status" value="1"/>
</dbReference>
<accession>A0AAP1H953</accession>
<name>A0AAP1H953_BACIU</name>
<dbReference type="InterPro" id="IPR027417">
    <property type="entry name" value="P-loop_NTPase"/>
</dbReference>
<proteinExistence type="predicted"/>
<dbReference type="EMBL" id="LJZV01000007">
    <property type="protein sequence ID" value="KZD93155.1"/>
    <property type="molecule type" value="Genomic_DNA"/>
</dbReference>
<evidence type="ECO:0000256" key="2">
    <source>
        <dbReference type="ARBA" id="ARBA00022801"/>
    </source>
</evidence>
<dbReference type="GO" id="GO:0004386">
    <property type="term" value="F:helicase activity"/>
    <property type="evidence" value="ECO:0007669"/>
    <property type="project" value="UniProtKB-KW"/>
</dbReference>
<keyword evidence="1" id="KW-0547">Nucleotide-binding</keyword>
<evidence type="ECO:0000256" key="3">
    <source>
        <dbReference type="ARBA" id="ARBA00022806"/>
    </source>
</evidence>
<dbReference type="GO" id="GO:0003677">
    <property type="term" value="F:DNA binding"/>
    <property type="evidence" value="ECO:0007669"/>
    <property type="project" value="InterPro"/>
</dbReference>
<dbReference type="Proteomes" id="UP000076442">
    <property type="component" value="Unassembled WGS sequence"/>
</dbReference>
<keyword evidence="3 6" id="KW-0347">Helicase</keyword>
<sequence length="765" mass="90197">MDRTKEAANIIYNLNLYKKGQIKDYKFINIVCNYFDQIKDVNLTESDFKFLRYIANISGIPHFYNLLKQFNNVLDIQNFDLNTFSSILHESTLHIDENSMLHRYQKQIIDKFEINSLNRYFLSASTSFGKTHLVFEIIKKMRYSNVVLIFPTIALLTENLERILSNHHYKYFKEKYLIHTLSEVNNLGERNLFIYTPERYLSFLEKSNTNFDFNFAFVDEVYKIDNDYIIDEETKENERDVAYRLAVHYSLNNKTDVLFAGPYMEFSFPNTTNYNPSFNTFLHDNKISLINYNEYETVNKSYFYVKKNKTFPHDNKFNINYSSNKKTNRLIETVKSIINIHQNTIIYCANRGKNGGVEYYADVLINSQVLKEHSYTKYIDLIDHLSSNFEPNWILVKSLKHGIGIHHGLIPKYIQKEIINLFNNGLISVLISTTTITEGVNTSAKNLIVMHSKKGNKNLKKFDAKNIAGRAGRFGFHYSGRVIDLSNSLLNIIEKEGEALKHKNYDLSAPKEEIDLFYSNEKYLSDKEMTKKREIITEQRKRNIPDFIMNQYKVISRMDKIKIYDAIVKLKDDDFSHINKLIRTINYKLKIDFTGFQIVLDVLKPIVKNQDLKFLIDHKGKNNNYSTLTYLVHYYLKDGFKGSVQYKLKNRETIDQAIQQTAKFIYSTLKYQTVKYLGVFNLMYKYFISNKEQKKIEDIAGIDKLIIKFEYNAITENGRIASDYGVPSKVVDYYEESEKKLQIKKDFDKYELEAFERIEKIFNKD</sequence>
<dbReference type="PANTHER" id="PTHR12131">
    <property type="entry name" value="ATP-DEPENDENT RNA AND DNA HELICASE"/>
    <property type="match status" value="1"/>
</dbReference>
<dbReference type="Pfam" id="PF04851">
    <property type="entry name" value="ResIII"/>
    <property type="match status" value="1"/>
</dbReference>
<dbReference type="RefSeq" id="WP_042976919.1">
    <property type="nucleotide sequence ID" value="NZ_JXHR01000027.1"/>
</dbReference>
<dbReference type="PANTHER" id="PTHR12131:SF1">
    <property type="entry name" value="ATP-DEPENDENT RNA HELICASE SUPV3L1, MITOCHONDRIAL-RELATED"/>
    <property type="match status" value="1"/>
</dbReference>
<dbReference type="GO" id="GO:0016787">
    <property type="term" value="F:hydrolase activity"/>
    <property type="evidence" value="ECO:0007669"/>
    <property type="project" value="UniProtKB-KW"/>
</dbReference>
<keyword evidence="2" id="KW-0378">Hydrolase</keyword>
<dbReference type="AlphaFoldDB" id="A0AAP1H953"/>
<reference evidence="6 7" key="1">
    <citation type="submission" date="2015-09" db="EMBL/GenBank/DDBJ databases">
        <title>Spore heat resistance.</title>
        <authorList>
            <person name="Boekhorst J."/>
            <person name="Berendsen E.M."/>
            <person name="Wells-Bennik M.H."/>
            <person name="Kuipers O.P."/>
        </authorList>
    </citation>
    <scope>NUCLEOTIDE SEQUENCE [LARGE SCALE GENOMIC DNA]</scope>
    <source>
        <strain evidence="6 7">B4122</strain>
    </source>
</reference>
<organism evidence="6 7">
    <name type="scientific">Bacillus subtilis</name>
    <dbReference type="NCBI Taxonomy" id="1423"/>
    <lineage>
        <taxon>Bacteria</taxon>
        <taxon>Bacillati</taxon>
        <taxon>Bacillota</taxon>
        <taxon>Bacilli</taxon>
        <taxon>Bacillales</taxon>
        <taxon>Bacillaceae</taxon>
        <taxon>Bacillus</taxon>
    </lineage>
</organism>